<evidence type="ECO:0000313" key="1">
    <source>
        <dbReference type="EMBL" id="RVX21352.1"/>
    </source>
</evidence>
<evidence type="ECO:0000313" key="2">
    <source>
        <dbReference type="Proteomes" id="UP000288805"/>
    </source>
</evidence>
<name>A0A438KJH5_VITVI</name>
<gene>
    <name evidence="1" type="ORF">CK203_002077</name>
</gene>
<protein>
    <submittedName>
        <fullName evidence="1">Uncharacterized protein</fullName>
    </submittedName>
</protein>
<dbReference type="PANTHER" id="PTHR35770">
    <property type="entry name" value="U2 SMALL NUCLEAR RIBONUCLEOPROTEIN AUXILIARY FACTOR-LIKE PROTEIN"/>
    <property type="match status" value="1"/>
</dbReference>
<dbReference type="PANTHER" id="PTHR35770:SF1">
    <property type="entry name" value="U2 SMALL NUCLEAR RIBONUCLEOPROTEIN AUXILIARY FACTOR-LIKE PROTEIN"/>
    <property type="match status" value="1"/>
</dbReference>
<comment type="caution">
    <text evidence="1">The sequence shown here is derived from an EMBL/GenBank/DDBJ whole genome shotgun (WGS) entry which is preliminary data.</text>
</comment>
<dbReference type="Proteomes" id="UP000288805">
    <property type="component" value="Unassembled WGS sequence"/>
</dbReference>
<sequence length="75" mass="8281">MGIGAAYAKLVAQKSKGMPLICFSLAKLENSAASEAMMNLSLELFKSYKNMQNLFIKGCVLFFKDEVVISFSCFI</sequence>
<dbReference type="OrthoDB" id="775087at2759"/>
<dbReference type="EMBL" id="QGNW01000005">
    <property type="protein sequence ID" value="RVX21352.1"/>
    <property type="molecule type" value="Genomic_DNA"/>
</dbReference>
<accession>A0A438KJH5</accession>
<dbReference type="AlphaFoldDB" id="A0A438KJH5"/>
<organism evidence="1 2">
    <name type="scientific">Vitis vinifera</name>
    <name type="common">Grape</name>
    <dbReference type="NCBI Taxonomy" id="29760"/>
    <lineage>
        <taxon>Eukaryota</taxon>
        <taxon>Viridiplantae</taxon>
        <taxon>Streptophyta</taxon>
        <taxon>Embryophyta</taxon>
        <taxon>Tracheophyta</taxon>
        <taxon>Spermatophyta</taxon>
        <taxon>Magnoliopsida</taxon>
        <taxon>eudicotyledons</taxon>
        <taxon>Gunneridae</taxon>
        <taxon>Pentapetalae</taxon>
        <taxon>rosids</taxon>
        <taxon>Vitales</taxon>
        <taxon>Vitaceae</taxon>
        <taxon>Viteae</taxon>
        <taxon>Vitis</taxon>
    </lineage>
</organism>
<proteinExistence type="predicted"/>
<reference evidence="1 2" key="1">
    <citation type="journal article" date="2018" name="PLoS Genet.">
        <title>Population sequencing reveals clonal diversity and ancestral inbreeding in the grapevine cultivar Chardonnay.</title>
        <authorList>
            <person name="Roach M.J."/>
            <person name="Johnson D.L."/>
            <person name="Bohlmann J."/>
            <person name="van Vuuren H.J."/>
            <person name="Jones S.J."/>
            <person name="Pretorius I.S."/>
            <person name="Schmidt S.A."/>
            <person name="Borneman A.R."/>
        </authorList>
    </citation>
    <scope>NUCLEOTIDE SEQUENCE [LARGE SCALE GENOMIC DNA]</scope>
    <source>
        <strain evidence="2">cv. Chardonnay</strain>
        <tissue evidence="1">Leaf</tissue>
    </source>
</reference>